<dbReference type="Gene3D" id="1.10.150.570">
    <property type="entry name" value="GidA associated domain, C-terminal subdomain"/>
    <property type="match status" value="1"/>
</dbReference>
<dbReference type="GO" id="GO:0005829">
    <property type="term" value="C:cytosol"/>
    <property type="evidence" value="ECO:0007669"/>
    <property type="project" value="TreeGrafter"/>
</dbReference>
<evidence type="ECO:0000256" key="7">
    <source>
        <dbReference type="ARBA" id="ARBA00022827"/>
    </source>
</evidence>
<dbReference type="InterPro" id="IPR036188">
    <property type="entry name" value="FAD/NAD-bd_sf"/>
</dbReference>
<evidence type="ECO:0000313" key="13">
    <source>
        <dbReference type="EMBL" id="BAH69409.1"/>
    </source>
</evidence>
<dbReference type="InterPro" id="IPR040131">
    <property type="entry name" value="MnmG_N"/>
</dbReference>
<dbReference type="PROSITE" id="PS01280">
    <property type="entry name" value="GIDA_1"/>
    <property type="match status" value="1"/>
</dbReference>
<dbReference type="InterPro" id="IPR020595">
    <property type="entry name" value="MnmG-rel_CS"/>
</dbReference>
<proteinExistence type="inferred from homology"/>
<evidence type="ECO:0000256" key="5">
    <source>
        <dbReference type="ARBA" id="ARBA00022630"/>
    </source>
</evidence>
<dbReference type="Proteomes" id="UP000006810">
    <property type="component" value="Chromosome"/>
</dbReference>
<keyword evidence="8 11" id="KW-0520">NAD</keyword>
<dbReference type="Pfam" id="PF01134">
    <property type="entry name" value="GIDA"/>
    <property type="match status" value="1"/>
</dbReference>
<feature type="binding site" evidence="11">
    <location>
        <begin position="20"/>
        <end position="25"/>
    </location>
    <ligand>
        <name>FAD</name>
        <dbReference type="ChEBI" id="CHEBI:57692"/>
    </ligand>
</feature>
<sequence>MRTMNKKSNNVHKYDAVVIGGGHAGLEAAFALAHKNHKTVLISLNKERLGMMPCNPSIGGPAKGIITREIDALGGMQGLWADLSMIQLKMLNQSKGPAVRALRAQIDKEKYMKIALEYVLKEPNLDLIEDIAEEILVNSKKEFKGIKLANGDIVEAEVCVVTTGTYMDSRILRGDVIKISGPDNEKTTPKLSASLKEHGFIIQRLKTGTPPRIFSDSIDYSQVEQEVLSDTNLSFSSRSNVKLPRQIACYLTYTTPETHKIIEENLTKSAMYGGIIKGIGPRYCPSVEDKIVKFPSKERHQIFFEPETADGSITYVNGLSTSMPVEVQELMIRSIPGLQKCKIQKYAYAIEYDAIDPLQLKPTLETKIIKNFYTAGQINGTSGYEEAAAQGLIAGINAALNLEKKDGIVILRNHAYIGVLIDDLVTKGTKEPYRMLTSRAEYRLLLRNDNADIRLAEYGYKIGLIDKHQYQKVIKKYELIDQEIQRLHTTYLSSKDPVAIKYGITTGISLLQTLARPAVDPYDIIPDFPYLEELTTMVRLHGYIEKQKSDANKAVRLENYKIPEDLDYNKINNIATEAKQKLIKVKPTTIGQASRISGINPADIQMLMFYLETTRKKNNA</sequence>
<comment type="similarity">
    <text evidence="3 11">Belongs to the MnmG family.</text>
</comment>
<dbReference type="GO" id="GO:0050660">
    <property type="term" value="F:flavin adenine dinucleotide binding"/>
    <property type="evidence" value="ECO:0007669"/>
    <property type="project" value="UniProtKB-UniRule"/>
</dbReference>
<keyword evidence="14" id="KW-1185">Reference proteome</keyword>
<dbReference type="AlphaFoldDB" id="C4XE37"/>
<comment type="function">
    <text evidence="2 11">NAD-binding protein involved in the addition of a carboxymethylaminomethyl (cmnm) group at the wobble position (U34) of certain tRNAs, forming tRNA-cmnm(5)s(2)U34.</text>
</comment>
<comment type="cofactor">
    <cofactor evidence="1 11">
        <name>FAD</name>
        <dbReference type="ChEBI" id="CHEBI:57692"/>
    </cofactor>
</comment>
<feature type="domain" description="tRNA uridine 5-carboxymethylaminomethyl modification enzyme C-terminal subdomain" evidence="12">
    <location>
        <begin position="538"/>
        <end position="609"/>
    </location>
</feature>
<dbReference type="HAMAP" id="MF_00129">
    <property type="entry name" value="MnmG_GidA"/>
    <property type="match status" value="1"/>
</dbReference>
<dbReference type="Gene3D" id="3.50.50.60">
    <property type="entry name" value="FAD/NAD(P)-binding domain"/>
    <property type="match status" value="2"/>
</dbReference>
<evidence type="ECO:0000259" key="12">
    <source>
        <dbReference type="SMART" id="SM01228"/>
    </source>
</evidence>
<dbReference type="InterPro" id="IPR002218">
    <property type="entry name" value="MnmG-rel"/>
</dbReference>
<dbReference type="FunFam" id="1.10.150.570:FF:000001">
    <property type="entry name" value="tRNA uridine 5-carboxymethylaminomethyl modification enzyme MnmG"/>
    <property type="match status" value="1"/>
</dbReference>
<dbReference type="FunFam" id="3.50.50.60:FF:000002">
    <property type="entry name" value="tRNA uridine 5-carboxymethylaminomethyl modification enzyme MnmG"/>
    <property type="match status" value="1"/>
</dbReference>
<protein>
    <recommendedName>
        <fullName evidence="4 11">tRNA uridine 5-carboxymethylaminomethyl modification enzyme MnmG</fullName>
    </recommendedName>
    <alternativeName>
        <fullName evidence="10 11">Glucose-inhibited division protein A</fullName>
    </alternativeName>
</protein>
<dbReference type="PROSITE" id="PS01281">
    <property type="entry name" value="GIDA_2"/>
    <property type="match status" value="1"/>
</dbReference>
<dbReference type="GO" id="GO:0030488">
    <property type="term" value="P:tRNA methylation"/>
    <property type="evidence" value="ECO:0007669"/>
    <property type="project" value="TreeGrafter"/>
</dbReference>
<gene>
    <name evidence="11" type="primary">mnmG</name>
    <name evidence="11" type="synonym">gidA</name>
    <name evidence="13" type="ordered locus">MBIO_0144</name>
</gene>
<evidence type="ECO:0000256" key="11">
    <source>
        <dbReference type="HAMAP-Rule" id="MF_00129"/>
    </source>
</evidence>
<accession>C4XE37</accession>
<comment type="subunit">
    <text evidence="9 11">Homodimer. Heterotetramer of two MnmE and two MnmG subunits.</text>
</comment>
<name>C4XE37_MYCFP</name>
<evidence type="ECO:0000256" key="1">
    <source>
        <dbReference type="ARBA" id="ARBA00001974"/>
    </source>
</evidence>
<evidence type="ECO:0000256" key="3">
    <source>
        <dbReference type="ARBA" id="ARBA00007653"/>
    </source>
</evidence>
<comment type="subcellular location">
    <subcellularLocation>
        <location evidence="11">Cytoplasm</location>
    </subcellularLocation>
</comment>
<dbReference type="InterPro" id="IPR047001">
    <property type="entry name" value="MnmG_C_subdom"/>
</dbReference>
<evidence type="ECO:0000256" key="6">
    <source>
        <dbReference type="ARBA" id="ARBA00022694"/>
    </source>
</evidence>
<dbReference type="Pfam" id="PF13932">
    <property type="entry name" value="SAM_GIDA_C"/>
    <property type="match status" value="1"/>
</dbReference>
<evidence type="ECO:0000256" key="4">
    <source>
        <dbReference type="ARBA" id="ARBA00020461"/>
    </source>
</evidence>
<dbReference type="SUPFAM" id="SSF51905">
    <property type="entry name" value="FAD/NAD(P)-binding domain"/>
    <property type="match status" value="1"/>
</dbReference>
<keyword evidence="5 11" id="KW-0285">Flavoprotein</keyword>
<organism evidence="13 14">
    <name type="scientific">Mycoplasmopsis fermentans (strain ATCC 19989 / NBRC 14854 / NCTC 10117 / PG18)</name>
    <name type="common">Mycoplasma fermentans</name>
    <dbReference type="NCBI Taxonomy" id="496833"/>
    <lineage>
        <taxon>Bacteria</taxon>
        <taxon>Bacillati</taxon>
        <taxon>Mycoplasmatota</taxon>
        <taxon>Mycoplasmoidales</taxon>
        <taxon>Metamycoplasmataceae</taxon>
        <taxon>Mycoplasmopsis</taxon>
    </lineage>
</organism>
<dbReference type="NCBIfam" id="TIGR00136">
    <property type="entry name" value="mnmG_gidA"/>
    <property type="match status" value="1"/>
</dbReference>
<dbReference type="InterPro" id="IPR049312">
    <property type="entry name" value="GIDA_C_N"/>
</dbReference>
<dbReference type="KEGG" id="mfp:MBIO_0144"/>
<evidence type="ECO:0000256" key="8">
    <source>
        <dbReference type="ARBA" id="ARBA00023027"/>
    </source>
</evidence>
<evidence type="ECO:0000256" key="10">
    <source>
        <dbReference type="ARBA" id="ARBA00031800"/>
    </source>
</evidence>
<dbReference type="PANTHER" id="PTHR11806">
    <property type="entry name" value="GLUCOSE INHIBITED DIVISION PROTEIN A"/>
    <property type="match status" value="1"/>
</dbReference>
<dbReference type="InterPro" id="IPR026904">
    <property type="entry name" value="MnmG_C"/>
</dbReference>
<dbReference type="GO" id="GO:0002098">
    <property type="term" value="P:tRNA wobble uridine modification"/>
    <property type="evidence" value="ECO:0007669"/>
    <property type="project" value="InterPro"/>
</dbReference>
<dbReference type="HOGENOM" id="CLU_007831_2_2_14"/>
<keyword evidence="7 11" id="KW-0274">FAD</keyword>
<reference evidence="13 14" key="1">
    <citation type="journal article" date="2009" name="Curr. Microbiol.">
        <title>Molecular cloning and expression of a novel cholinephosphotransferase involved in glycoglycerophospholipid biosynthesis of Mycoplasma fermentans.</title>
        <authorList>
            <person name="Ishida N."/>
            <person name="Irikura D."/>
            <person name="Matsuda K."/>
            <person name="Sato S."/>
            <person name="Asano K."/>
        </authorList>
    </citation>
    <scope>NUCLEOTIDE SEQUENCE [LARGE SCALE GENOMIC DNA]</scope>
    <source>
        <strain evidence="14">ATCC 19989 / NBRC 14854 / NCTC 10117 / PG18</strain>
    </source>
</reference>
<dbReference type="PANTHER" id="PTHR11806:SF0">
    <property type="entry name" value="PROTEIN MTO1 HOMOLOG, MITOCHONDRIAL"/>
    <property type="match status" value="1"/>
</dbReference>
<comment type="caution">
    <text evidence="11">Lacks conserved residue(s) required for the propagation of feature annotation.</text>
</comment>
<dbReference type="SMART" id="SM01228">
    <property type="entry name" value="GIDA_assoc_3"/>
    <property type="match status" value="1"/>
</dbReference>
<evidence type="ECO:0000313" key="14">
    <source>
        <dbReference type="Proteomes" id="UP000006810"/>
    </source>
</evidence>
<evidence type="ECO:0000256" key="2">
    <source>
        <dbReference type="ARBA" id="ARBA00003717"/>
    </source>
</evidence>
<dbReference type="EMBL" id="AP009608">
    <property type="protein sequence ID" value="BAH69409.1"/>
    <property type="molecule type" value="Genomic_DNA"/>
</dbReference>
<keyword evidence="11" id="KW-0963">Cytoplasm</keyword>
<dbReference type="eggNOG" id="COG0445">
    <property type="taxonomic scope" value="Bacteria"/>
</dbReference>
<feature type="binding site" evidence="11">
    <location>
        <begin position="280"/>
        <end position="294"/>
    </location>
    <ligand>
        <name>NAD(+)</name>
        <dbReference type="ChEBI" id="CHEBI:57540"/>
    </ligand>
</feature>
<dbReference type="PATRIC" id="fig|496833.3.peg.565"/>
<dbReference type="InterPro" id="IPR004416">
    <property type="entry name" value="MnmG"/>
</dbReference>
<dbReference type="Pfam" id="PF21680">
    <property type="entry name" value="GIDA_C_1st"/>
    <property type="match status" value="1"/>
</dbReference>
<evidence type="ECO:0000256" key="9">
    <source>
        <dbReference type="ARBA" id="ARBA00025948"/>
    </source>
</evidence>
<dbReference type="InterPro" id="IPR044920">
    <property type="entry name" value="MnmG_C_subdom_sf"/>
</dbReference>
<keyword evidence="6 11" id="KW-0819">tRNA processing</keyword>